<accession>N1M519</accession>
<feature type="domain" description="Carrier" evidence="1">
    <location>
        <begin position="1"/>
        <end position="76"/>
    </location>
</feature>
<evidence type="ECO:0000259" key="1">
    <source>
        <dbReference type="PROSITE" id="PS50075"/>
    </source>
</evidence>
<dbReference type="GeneID" id="83624330"/>
<evidence type="ECO:0000313" key="3">
    <source>
        <dbReference type="EMBL" id="UYF94183.1"/>
    </source>
</evidence>
<sequence length="83" mass="9071">MTLSYRDIAAVVDEHFPEFSGPIDEHTTFDDLSCDSLVLVELGSILSARYAIDVAEEDMVAAHTFQGVADLVNRLRVDDVATA</sequence>
<evidence type="ECO:0000313" key="4">
    <source>
        <dbReference type="Proteomes" id="UP000325466"/>
    </source>
</evidence>
<evidence type="ECO:0000313" key="5">
    <source>
        <dbReference type="Proteomes" id="UP001163947"/>
    </source>
</evidence>
<dbReference type="KEGG" id="rav:AAT18_01415"/>
<dbReference type="EMBL" id="CP106982">
    <property type="protein sequence ID" value="UYF94183.1"/>
    <property type="molecule type" value="Genomic_DNA"/>
</dbReference>
<keyword evidence="4" id="KW-1185">Reference proteome</keyword>
<dbReference type="Pfam" id="PF00550">
    <property type="entry name" value="PP-binding"/>
    <property type="match status" value="1"/>
</dbReference>
<dbReference type="EMBL" id="BLAH01000255">
    <property type="protein sequence ID" value="GES40682.1"/>
    <property type="molecule type" value="Genomic_DNA"/>
</dbReference>
<organism evidence="3 5">
    <name type="scientific">Rhodococcus aetherivorans</name>
    <dbReference type="NCBI Taxonomy" id="191292"/>
    <lineage>
        <taxon>Bacteria</taxon>
        <taxon>Bacillati</taxon>
        <taxon>Actinomycetota</taxon>
        <taxon>Actinomycetes</taxon>
        <taxon>Mycobacteriales</taxon>
        <taxon>Nocardiaceae</taxon>
        <taxon>Rhodococcus</taxon>
    </lineage>
</organism>
<accession>A0A059MHQ8</accession>
<dbReference type="AlphaFoldDB" id="A0A0F6VFX9"/>
<dbReference type="Proteomes" id="UP000325466">
    <property type="component" value="Unassembled WGS sequence"/>
</dbReference>
<proteinExistence type="predicted"/>
<accession>A0A0F6VFX9</accession>
<reference evidence="3" key="3">
    <citation type="submission" date="2022-09" db="EMBL/GenBank/DDBJ databases">
        <title>The genome sequence of Rhodococcus aetherivorans N1.</title>
        <authorList>
            <person name="Jiang W."/>
        </authorList>
    </citation>
    <scope>NUCLEOTIDE SEQUENCE</scope>
    <source>
        <strain evidence="3">N1</strain>
    </source>
</reference>
<dbReference type="Proteomes" id="UP001163947">
    <property type="component" value="Chromosome"/>
</dbReference>
<gene>
    <name evidence="3" type="ORF">OCS65_27920</name>
    <name evidence="2" type="ORF">RAJCM14343_5977</name>
</gene>
<dbReference type="RefSeq" id="WP_006937172.1">
    <property type="nucleotide sequence ID" value="NZ_BAAAYP010000004.1"/>
</dbReference>
<dbReference type="SUPFAM" id="SSF47336">
    <property type="entry name" value="ACP-like"/>
    <property type="match status" value="1"/>
</dbReference>
<dbReference type="PROSITE" id="PS50075">
    <property type="entry name" value="CARRIER"/>
    <property type="match status" value="1"/>
</dbReference>
<reference evidence="2" key="2">
    <citation type="submission" date="2019-10" db="EMBL/GenBank/DDBJ databases">
        <title>Draft genome sequence of Rhodococcus aetherivorans JCM 14343.</title>
        <authorList>
            <person name="Inoue D."/>
            <person name="Nakazawa M."/>
            <person name="Yamamoto N."/>
            <person name="Sei K."/>
            <person name="Ike M."/>
        </authorList>
    </citation>
    <scope>NUCLEOTIDE SEQUENCE</scope>
    <source>
        <strain evidence="2">JCM 14343</strain>
    </source>
</reference>
<protein>
    <submittedName>
        <fullName evidence="3">Phosphopantetheine-binding protein</fullName>
    </submittedName>
</protein>
<dbReference type="InterPro" id="IPR036736">
    <property type="entry name" value="ACP-like_sf"/>
</dbReference>
<name>A0A0F6VFX9_9NOCA</name>
<reference evidence="2 4" key="1">
    <citation type="journal article" date="2018" name="Biodegradation">
        <title>1,4-Dioxane degradation characteristics of Rhodococcus aetherivorans JCM 14343.</title>
        <authorList>
            <person name="Inoue D."/>
            <person name="Tsunoda T."/>
            <person name="Yamamoto N."/>
            <person name="Ike M."/>
            <person name="Sei K."/>
        </authorList>
    </citation>
    <scope>NUCLEOTIDE SEQUENCE [LARGE SCALE GENOMIC DNA]</scope>
    <source>
        <strain evidence="2 4">JCM 14343</strain>
    </source>
</reference>
<dbReference type="KEGG" id="rav:AAT18_01360"/>
<dbReference type="Gene3D" id="1.10.1200.10">
    <property type="entry name" value="ACP-like"/>
    <property type="match status" value="1"/>
</dbReference>
<dbReference type="InterPro" id="IPR009081">
    <property type="entry name" value="PP-bd_ACP"/>
</dbReference>
<evidence type="ECO:0000313" key="2">
    <source>
        <dbReference type="EMBL" id="GES40682.1"/>
    </source>
</evidence>